<dbReference type="Gene3D" id="3.10.28.20">
    <property type="entry name" value="Acetamidase/Formamidase-like domains"/>
    <property type="match status" value="1"/>
</dbReference>
<sequence length="598" mass="67672">MPFSAGAQSYERIVGDPSYLTGEGTGQTYKEADDSALSQIIEQISVAVTSDLTVSQNRQREGKKQEVSSTFESTVNTYSQATLTMCHRMVLKNGPKEYRILRYISYEELDRMFQGRKDKIYEMLAVASKAESELKIGDALRYYYWSSLLVSTLPYPNELTVMSDDGREVRASVWIPNRINSILDGISVKFGGYDSPGRIIGKLIFLYNGRPVTNLEYTYWDGMDWSMVCSAKDGVGAVEFRAGTSVRSIDVKIEYSYENEAHMDQDVEPVVTSVPPVVYQDAYHYDVAVSDRNRPEIRKAIAPVEQQQVNTGALFDETAASIGNIDTYRVYRKSAEKICDAIDAGSYGSVKPLFDDDGYDVFMGLVAYGNARILDRSHLEFLKFQDQVYCRSVKMNFRFPDNDKEFVEDIVLTFDAATGKITNLSFGLEAVSVTDIMEKTRWGDEAKLVLIDFLETYKTAFALKRLDYISSIFSDDALIITGRVVRKTVIENRMIGDGEFVVYNRQTKDEYIRNLAASFSAKDFINIRFANTDVLKMGKGEEIYGIQIRQDYVSSNYGDTGYLFLLVDVKDPEKPVIHVRTWQPEPDPEFGLYGPGNF</sequence>
<proteinExistence type="predicted"/>
<protein>
    <submittedName>
        <fullName evidence="1">LPP20 family lipoprotein</fullName>
    </submittedName>
</protein>
<accession>A0A9D9J2Q9</accession>
<organism evidence="1 2">
    <name type="scientific">Candidatus Cryptobacteroides excrementavium</name>
    <dbReference type="NCBI Taxonomy" id="2840759"/>
    <lineage>
        <taxon>Bacteria</taxon>
        <taxon>Pseudomonadati</taxon>
        <taxon>Bacteroidota</taxon>
        <taxon>Bacteroidia</taxon>
        <taxon>Bacteroidales</taxon>
        <taxon>Candidatus Cryptobacteroides</taxon>
    </lineage>
</organism>
<keyword evidence="1" id="KW-0449">Lipoprotein</keyword>
<reference evidence="1" key="1">
    <citation type="submission" date="2020-10" db="EMBL/GenBank/DDBJ databases">
        <authorList>
            <person name="Gilroy R."/>
        </authorList>
    </citation>
    <scope>NUCLEOTIDE SEQUENCE</scope>
    <source>
        <strain evidence="1">B2-16538</strain>
    </source>
</reference>
<dbReference type="Proteomes" id="UP000823750">
    <property type="component" value="Unassembled WGS sequence"/>
</dbReference>
<dbReference type="AlphaFoldDB" id="A0A9D9J2Q9"/>
<comment type="caution">
    <text evidence="1">The sequence shown here is derived from an EMBL/GenBank/DDBJ whole genome shotgun (WGS) entry which is preliminary data.</text>
</comment>
<evidence type="ECO:0000313" key="2">
    <source>
        <dbReference type="Proteomes" id="UP000823750"/>
    </source>
</evidence>
<dbReference type="EMBL" id="JADILX010000007">
    <property type="protein sequence ID" value="MBO8484872.1"/>
    <property type="molecule type" value="Genomic_DNA"/>
</dbReference>
<reference evidence="1" key="2">
    <citation type="journal article" date="2021" name="PeerJ">
        <title>Extensive microbial diversity within the chicken gut microbiome revealed by metagenomics and culture.</title>
        <authorList>
            <person name="Gilroy R."/>
            <person name="Ravi A."/>
            <person name="Getino M."/>
            <person name="Pursley I."/>
            <person name="Horton D.L."/>
            <person name="Alikhan N.F."/>
            <person name="Baker D."/>
            <person name="Gharbi K."/>
            <person name="Hall N."/>
            <person name="Watson M."/>
            <person name="Adriaenssens E.M."/>
            <person name="Foster-Nyarko E."/>
            <person name="Jarju S."/>
            <person name="Secka A."/>
            <person name="Antonio M."/>
            <person name="Oren A."/>
            <person name="Chaudhuri R.R."/>
            <person name="La Ragione R."/>
            <person name="Hildebrand F."/>
            <person name="Pallen M.J."/>
        </authorList>
    </citation>
    <scope>NUCLEOTIDE SEQUENCE</scope>
    <source>
        <strain evidence="1">B2-16538</strain>
    </source>
</reference>
<gene>
    <name evidence="1" type="ORF">IAB78_00415</name>
</gene>
<name>A0A9D9J2Q9_9BACT</name>
<evidence type="ECO:0000313" key="1">
    <source>
        <dbReference type="EMBL" id="MBO8484872.1"/>
    </source>
</evidence>